<evidence type="ECO:0000256" key="5">
    <source>
        <dbReference type="ARBA" id="ARBA00023242"/>
    </source>
</evidence>
<keyword evidence="4" id="KW-0653">Protein transport</keyword>
<comment type="caution">
    <text evidence="6">The sequence shown here is derived from an EMBL/GenBank/DDBJ whole genome shotgun (WGS) entry which is preliminary data.</text>
</comment>
<dbReference type="InterPro" id="IPR016024">
    <property type="entry name" value="ARM-type_fold"/>
</dbReference>
<evidence type="ECO:0000313" key="6">
    <source>
        <dbReference type="EMBL" id="TPX54396.1"/>
    </source>
</evidence>
<dbReference type="InterPro" id="IPR057942">
    <property type="entry name" value="TPR_TNPO3_IPO13_3rd"/>
</dbReference>
<keyword evidence="5" id="KW-0539">Nucleus</keyword>
<dbReference type="STRING" id="246404.A0A507DS88"/>
<gene>
    <name evidence="6" type="ORF">CcCBS67573_g09577</name>
</gene>
<dbReference type="GO" id="GO:0005634">
    <property type="term" value="C:nucleus"/>
    <property type="evidence" value="ECO:0007669"/>
    <property type="project" value="UniProtKB-SubCell"/>
</dbReference>
<dbReference type="GO" id="GO:0005737">
    <property type="term" value="C:cytoplasm"/>
    <property type="evidence" value="ECO:0007669"/>
    <property type="project" value="TreeGrafter"/>
</dbReference>
<dbReference type="InterPro" id="IPR011989">
    <property type="entry name" value="ARM-like"/>
</dbReference>
<organism evidence="6 7">
    <name type="scientific">Chytriomyces confervae</name>
    <dbReference type="NCBI Taxonomy" id="246404"/>
    <lineage>
        <taxon>Eukaryota</taxon>
        <taxon>Fungi</taxon>
        <taxon>Fungi incertae sedis</taxon>
        <taxon>Chytridiomycota</taxon>
        <taxon>Chytridiomycota incertae sedis</taxon>
        <taxon>Chytridiomycetes</taxon>
        <taxon>Chytridiales</taxon>
        <taxon>Chytriomycetaceae</taxon>
        <taxon>Chytriomyces</taxon>
    </lineage>
</organism>
<dbReference type="PANTHER" id="PTHR12363:SF33">
    <property type="entry name" value="IMPORTIN-13"/>
    <property type="match status" value="1"/>
</dbReference>
<dbReference type="Proteomes" id="UP000320333">
    <property type="component" value="Unassembled WGS sequence"/>
</dbReference>
<dbReference type="AlphaFoldDB" id="A0A507DS88"/>
<evidence type="ECO:0000313" key="7">
    <source>
        <dbReference type="Proteomes" id="UP000320333"/>
    </source>
</evidence>
<dbReference type="OrthoDB" id="2016913at2759"/>
<dbReference type="GO" id="GO:0006606">
    <property type="term" value="P:protein import into nucleus"/>
    <property type="evidence" value="ECO:0007669"/>
    <property type="project" value="TreeGrafter"/>
</dbReference>
<evidence type="ECO:0000256" key="3">
    <source>
        <dbReference type="ARBA" id="ARBA00022448"/>
    </source>
</evidence>
<comment type="subcellular location">
    <subcellularLocation>
        <location evidence="1">Nucleus</location>
    </subcellularLocation>
</comment>
<evidence type="ECO:0000256" key="1">
    <source>
        <dbReference type="ARBA" id="ARBA00004123"/>
    </source>
</evidence>
<accession>A0A507DS88</accession>
<comment type="similarity">
    <text evidence="2">Belongs to the importin beta family.</text>
</comment>
<dbReference type="SUPFAM" id="SSF48371">
    <property type="entry name" value="ARM repeat"/>
    <property type="match status" value="1"/>
</dbReference>
<evidence type="ECO:0000256" key="2">
    <source>
        <dbReference type="ARBA" id="ARBA00007991"/>
    </source>
</evidence>
<proteinExistence type="inferred from homology"/>
<keyword evidence="7" id="KW-1185">Reference proteome</keyword>
<name>A0A507DS88_9FUNG</name>
<sequence>MREKFRLYRMDKGETLLACNRILGKSIYDILIPLAIQQIEEISQGRGEDGQAFESTLFCLKSIAEEVFINDTPHLHILFGDAIMGRISAFPPTFWRVRLTFCLLIGEQRHPSWLNKNPLYLLPVITFLMNSLNVNALLTGAAVSSLEQVCSVCRKQLGGIAQNMLDAWERMKPGLSSNDRVRLIRSVSAILEPLSPQEQLPHLMTLAGSMIGEMRTTLAILAASPALLSQPPEVEVAERLLVRDMLRLLKGVCQGIQKSEGDDVEDEAVAENGAIVVENDEAVDPFALLDSAMKGRMGQLSGVVWETLGAVFQVFSTDEETIDIACSLIIMTLQTKIPIMFTPNPSTLANLLLQSFSTNHFAIQIRVFTILFQSVKKGSNASGEDILVVGDSSNMVLEWVCARLCDLNSAIIPLLLGNGNPGAAMAEHSDVVEAYFKLLTRVLAKHPWAIIRLPESHHQVLFGDLILTGLGLQERSSCSAVVDFVRDLVSFNTGRSHSSKRMIMGSKSMNAESQESQEAQKCRDLLHGGVAVIGARLVRVLIMDIGGGLPTSMWPLIADLLHRIITHFPDDARGWVVECLREEGFPTVHCTNADKEDFVKGMMV</sequence>
<evidence type="ECO:0000256" key="4">
    <source>
        <dbReference type="ARBA" id="ARBA00022927"/>
    </source>
</evidence>
<dbReference type="EMBL" id="QEAP01000897">
    <property type="protein sequence ID" value="TPX54396.1"/>
    <property type="molecule type" value="Genomic_DNA"/>
</dbReference>
<dbReference type="Gene3D" id="1.25.10.10">
    <property type="entry name" value="Leucine-rich Repeat Variant"/>
    <property type="match status" value="1"/>
</dbReference>
<protein>
    <submittedName>
        <fullName evidence="6">Uncharacterized protein</fullName>
    </submittedName>
</protein>
<dbReference type="Pfam" id="PF24140">
    <property type="entry name" value="TPR_TNPO3_IPO13_3rd"/>
    <property type="match status" value="1"/>
</dbReference>
<keyword evidence="3" id="KW-0813">Transport</keyword>
<reference evidence="6 7" key="1">
    <citation type="journal article" date="2019" name="Sci. Rep.">
        <title>Comparative genomics of chytrid fungi reveal insights into the obligate biotrophic and pathogenic lifestyle of Synchytrium endobioticum.</title>
        <authorList>
            <person name="van de Vossenberg B.T.L.H."/>
            <person name="Warris S."/>
            <person name="Nguyen H.D.T."/>
            <person name="van Gent-Pelzer M.P.E."/>
            <person name="Joly D.L."/>
            <person name="van de Geest H.C."/>
            <person name="Bonants P.J.M."/>
            <person name="Smith D.S."/>
            <person name="Levesque C.A."/>
            <person name="van der Lee T.A.J."/>
        </authorList>
    </citation>
    <scope>NUCLEOTIDE SEQUENCE [LARGE SCALE GENOMIC DNA]</scope>
    <source>
        <strain evidence="6 7">CBS 675.73</strain>
    </source>
</reference>
<dbReference type="PANTHER" id="PTHR12363">
    <property type="entry name" value="TRANSPORTIN 3 AND IMPORTIN 13"/>
    <property type="match status" value="1"/>
</dbReference>
<dbReference type="InterPro" id="IPR051345">
    <property type="entry name" value="Importin_beta-like_NTR"/>
</dbReference>